<dbReference type="Pfam" id="PF20237">
    <property type="entry name" value="DUF6594"/>
    <property type="match status" value="1"/>
</dbReference>
<organism evidence="3 4">
    <name type="scientific">Pseudopithomyces chartarum</name>
    <dbReference type="NCBI Taxonomy" id="1892770"/>
    <lineage>
        <taxon>Eukaryota</taxon>
        <taxon>Fungi</taxon>
        <taxon>Dikarya</taxon>
        <taxon>Ascomycota</taxon>
        <taxon>Pezizomycotina</taxon>
        <taxon>Dothideomycetes</taxon>
        <taxon>Pleosporomycetidae</taxon>
        <taxon>Pleosporales</taxon>
        <taxon>Massarineae</taxon>
        <taxon>Didymosphaeriaceae</taxon>
        <taxon>Pseudopithomyces</taxon>
    </lineage>
</organism>
<name>A0AAN6M4W7_9PLEO</name>
<gene>
    <name evidence="3" type="ORF">GRF29_8g3303960</name>
</gene>
<evidence type="ECO:0000259" key="2">
    <source>
        <dbReference type="Pfam" id="PF20237"/>
    </source>
</evidence>
<sequence>MTSNTPVTEKVHGYPRFAGQIEIRPESAIFRRFGALNAENLLYLQAELTDLETSLRQQQKVDSESGHPRKSKYSRSWYPLSISEKHGDTIQLDIVLEIRKKLKAYNEALVQQACILAYPKPARSDIEYIQNFLHVGSGKTLCGGDARTWGTYPERTNFSPDLITLCPRAKEDPFSNLAVEKTIDYLFQCGCHRFMKPNRTHGVIGYEDTTVFKITYWITSIVASLIPILSIAILYKVNSMKARLGIIAGFNVLISICLSGLTNAKRSEIFAITAAFAAVQVVFVSSDKASTTECKVITGI</sequence>
<dbReference type="PANTHER" id="PTHR34502">
    <property type="entry name" value="DUF6594 DOMAIN-CONTAINING PROTEIN-RELATED"/>
    <property type="match status" value="1"/>
</dbReference>
<proteinExistence type="predicted"/>
<keyword evidence="1" id="KW-1133">Transmembrane helix</keyword>
<keyword evidence="1" id="KW-0812">Transmembrane</keyword>
<protein>
    <recommendedName>
        <fullName evidence="2">DUF6594 domain-containing protein</fullName>
    </recommendedName>
</protein>
<keyword evidence="1" id="KW-0472">Membrane</keyword>
<evidence type="ECO:0000313" key="3">
    <source>
        <dbReference type="EMBL" id="KAK3216445.1"/>
    </source>
</evidence>
<dbReference type="EMBL" id="WVTA01000002">
    <property type="protein sequence ID" value="KAK3216445.1"/>
    <property type="molecule type" value="Genomic_DNA"/>
</dbReference>
<feature type="domain" description="DUF6594" evidence="2">
    <location>
        <begin position="14"/>
        <end position="281"/>
    </location>
</feature>
<reference evidence="3 4" key="1">
    <citation type="submission" date="2021-02" db="EMBL/GenBank/DDBJ databases">
        <title>Genome assembly of Pseudopithomyces chartarum.</title>
        <authorList>
            <person name="Jauregui R."/>
            <person name="Singh J."/>
            <person name="Voisey C."/>
        </authorList>
    </citation>
    <scope>NUCLEOTIDE SEQUENCE [LARGE SCALE GENOMIC DNA]</scope>
    <source>
        <strain evidence="3 4">AGR01</strain>
    </source>
</reference>
<dbReference type="PANTHER" id="PTHR34502:SF5">
    <property type="entry name" value="DUF6594 DOMAIN-CONTAINING PROTEIN"/>
    <property type="match status" value="1"/>
</dbReference>
<feature type="transmembrane region" description="Helical" evidence="1">
    <location>
        <begin position="242"/>
        <end position="261"/>
    </location>
</feature>
<comment type="caution">
    <text evidence="3">The sequence shown here is derived from an EMBL/GenBank/DDBJ whole genome shotgun (WGS) entry which is preliminary data.</text>
</comment>
<keyword evidence="4" id="KW-1185">Reference proteome</keyword>
<evidence type="ECO:0000313" key="4">
    <source>
        <dbReference type="Proteomes" id="UP001280581"/>
    </source>
</evidence>
<dbReference type="InterPro" id="IPR046529">
    <property type="entry name" value="DUF6594"/>
</dbReference>
<evidence type="ECO:0000256" key="1">
    <source>
        <dbReference type="SAM" id="Phobius"/>
    </source>
</evidence>
<feature type="transmembrane region" description="Helical" evidence="1">
    <location>
        <begin position="214"/>
        <end position="235"/>
    </location>
</feature>
<accession>A0AAN6M4W7</accession>
<dbReference type="Proteomes" id="UP001280581">
    <property type="component" value="Unassembled WGS sequence"/>
</dbReference>
<feature type="transmembrane region" description="Helical" evidence="1">
    <location>
        <begin position="267"/>
        <end position="285"/>
    </location>
</feature>
<dbReference type="AlphaFoldDB" id="A0AAN6M4W7"/>